<dbReference type="Proteomes" id="UP000053660">
    <property type="component" value="Unassembled WGS sequence"/>
</dbReference>
<keyword evidence="2" id="KW-1185">Reference proteome</keyword>
<proteinExistence type="predicted"/>
<dbReference type="AlphaFoldDB" id="A0A0B1SBW4"/>
<organism evidence="1 2">
    <name type="scientific">Oesophagostomum dentatum</name>
    <name type="common">Nodular worm</name>
    <dbReference type="NCBI Taxonomy" id="61180"/>
    <lineage>
        <taxon>Eukaryota</taxon>
        <taxon>Metazoa</taxon>
        <taxon>Ecdysozoa</taxon>
        <taxon>Nematoda</taxon>
        <taxon>Chromadorea</taxon>
        <taxon>Rhabditida</taxon>
        <taxon>Rhabditina</taxon>
        <taxon>Rhabditomorpha</taxon>
        <taxon>Strongyloidea</taxon>
        <taxon>Strongylidae</taxon>
        <taxon>Oesophagostomum</taxon>
    </lineage>
</organism>
<evidence type="ECO:0000313" key="2">
    <source>
        <dbReference type="Proteomes" id="UP000053660"/>
    </source>
</evidence>
<accession>A0A0B1SBW4</accession>
<sequence>MIALLLAPVPAVNVVISTTLKHNGNGGHPDQTLNCKGCYYAFSGSVSSKTKVQVHLNPEQLCDGISYTSDDYGEECFTVSTALYICSHKKLFHT</sequence>
<protein>
    <submittedName>
        <fullName evidence="1">Uncharacterized protein</fullName>
    </submittedName>
</protein>
<gene>
    <name evidence="1" type="ORF">OESDEN_19641</name>
</gene>
<name>A0A0B1SBW4_OESDE</name>
<evidence type="ECO:0000313" key="1">
    <source>
        <dbReference type="EMBL" id="KHJ80680.1"/>
    </source>
</evidence>
<dbReference type="EMBL" id="KN600047">
    <property type="protein sequence ID" value="KHJ80680.1"/>
    <property type="molecule type" value="Genomic_DNA"/>
</dbReference>
<reference evidence="1 2" key="1">
    <citation type="submission" date="2014-03" db="EMBL/GenBank/DDBJ databases">
        <title>Draft genome of the hookworm Oesophagostomum dentatum.</title>
        <authorList>
            <person name="Mitreva M."/>
        </authorList>
    </citation>
    <scope>NUCLEOTIDE SEQUENCE [LARGE SCALE GENOMIC DNA]</scope>
    <source>
        <strain evidence="1 2">OD-Hann</strain>
    </source>
</reference>